<organism evidence="6 7">
    <name type="scientific">Novymonas esmeraldas</name>
    <dbReference type="NCBI Taxonomy" id="1808958"/>
    <lineage>
        <taxon>Eukaryota</taxon>
        <taxon>Discoba</taxon>
        <taxon>Euglenozoa</taxon>
        <taxon>Kinetoplastea</taxon>
        <taxon>Metakinetoplastina</taxon>
        <taxon>Trypanosomatida</taxon>
        <taxon>Trypanosomatidae</taxon>
        <taxon>Novymonas</taxon>
    </lineage>
</organism>
<dbReference type="InterPro" id="IPR038222">
    <property type="entry name" value="DHHA2_dom_sf"/>
</dbReference>
<dbReference type="InterPro" id="IPR038763">
    <property type="entry name" value="DHH_sf"/>
</dbReference>
<reference evidence="6 7" key="1">
    <citation type="journal article" date="2021" name="MBio">
        <title>A New Model Trypanosomatid, Novymonas esmeraldas: Genomic Perception of Its 'Candidatus Pandoraea novymonadis' Endosymbiont.</title>
        <authorList>
            <person name="Zakharova A."/>
            <person name="Saura A."/>
            <person name="Butenko A."/>
            <person name="Podesvova L."/>
            <person name="Warmusova S."/>
            <person name="Kostygov A.Y."/>
            <person name="Nenarokova A."/>
            <person name="Lukes J."/>
            <person name="Opperdoes F.R."/>
            <person name="Yurchenko V."/>
        </authorList>
    </citation>
    <scope>NUCLEOTIDE SEQUENCE [LARGE SCALE GENOMIC DNA]</scope>
    <source>
        <strain evidence="6 7">E262AT.01</strain>
    </source>
</reference>
<dbReference type="Proteomes" id="UP001430356">
    <property type="component" value="Unassembled WGS sequence"/>
</dbReference>
<dbReference type="SUPFAM" id="SSF64182">
    <property type="entry name" value="DHH phosphoesterases"/>
    <property type="match status" value="1"/>
</dbReference>
<sequence>MSTVINEFLRRCLQKVAGKAHPLTVVIGNEGGDMDSIVGSIYLAMLFDKQAKFGFENPVPALNFPCEDLGLRNDVAKLFAELGIDAALMMSTQRGQSVDRYVDVAALNASIVLHDHNKLRENQSDLSSRVVGVVDHHFDEQQYLDTTTRLRRLRTVGSACTLIAELYRECGEDVPFPTLLAAPIVLDTVNFEPAQKKVTPEDIASYEWLRGQEAADSDDAAALYAKLSKWKDDVLALSVPEILRRDYKQFSFKSRTAKGTMVTGTSSVPCSCQEVEAHFTADSVAEETAKYLMQHELDVLIFVFAGKVGGKHSREIAFCGTPEILAVFAPFVLDTHDGVSFTKITECRTGDGAHTYVSYSLSDPSVSRKKLAPALSKFLAEGTRSVL</sequence>
<comment type="cofactor">
    <cofactor evidence="1">
        <name>Mn(2+)</name>
        <dbReference type="ChEBI" id="CHEBI:29035"/>
    </cofactor>
</comment>
<gene>
    <name evidence="6" type="ORF">NESM_000406800</name>
</gene>
<dbReference type="Pfam" id="PF01368">
    <property type="entry name" value="DHH"/>
    <property type="match status" value="1"/>
</dbReference>
<keyword evidence="2" id="KW-0479">Metal-binding</keyword>
<evidence type="ECO:0000256" key="2">
    <source>
        <dbReference type="ARBA" id="ARBA00022723"/>
    </source>
</evidence>
<evidence type="ECO:0000313" key="7">
    <source>
        <dbReference type="Proteomes" id="UP001430356"/>
    </source>
</evidence>
<keyword evidence="7" id="KW-1185">Reference proteome</keyword>
<dbReference type="AlphaFoldDB" id="A0AAW0EMT6"/>
<feature type="domain" description="DHHA2" evidence="5">
    <location>
        <begin position="224"/>
        <end position="379"/>
    </location>
</feature>
<dbReference type="PANTHER" id="PTHR12112:SF39">
    <property type="entry name" value="EG:152A3.5 PROTEIN (FBGN0003116_PN PROTEIN)"/>
    <property type="match status" value="1"/>
</dbReference>
<accession>A0AAW0EMT6</accession>
<dbReference type="InterPro" id="IPR001667">
    <property type="entry name" value="DDH_dom"/>
</dbReference>
<dbReference type="PANTHER" id="PTHR12112">
    <property type="entry name" value="BNIP - RELATED"/>
    <property type="match status" value="1"/>
</dbReference>
<dbReference type="Gene3D" id="3.90.1640.10">
    <property type="entry name" value="inorganic pyrophosphatase (n-terminal core)"/>
    <property type="match status" value="1"/>
</dbReference>
<evidence type="ECO:0000313" key="6">
    <source>
        <dbReference type="EMBL" id="KAK7194856.1"/>
    </source>
</evidence>
<keyword evidence="3" id="KW-0378">Hydrolase</keyword>
<dbReference type="SMART" id="SM01131">
    <property type="entry name" value="DHHA2"/>
    <property type="match status" value="1"/>
</dbReference>
<evidence type="ECO:0000256" key="4">
    <source>
        <dbReference type="ARBA" id="ARBA00023211"/>
    </source>
</evidence>
<dbReference type="EMBL" id="JAECZO010000043">
    <property type="protein sequence ID" value="KAK7194856.1"/>
    <property type="molecule type" value="Genomic_DNA"/>
</dbReference>
<evidence type="ECO:0000256" key="3">
    <source>
        <dbReference type="ARBA" id="ARBA00022801"/>
    </source>
</evidence>
<proteinExistence type="predicted"/>
<name>A0AAW0EMT6_9TRYP</name>
<dbReference type="Pfam" id="PF02833">
    <property type="entry name" value="DHHA2"/>
    <property type="match status" value="1"/>
</dbReference>
<dbReference type="GO" id="GO:0046872">
    <property type="term" value="F:metal ion binding"/>
    <property type="evidence" value="ECO:0007669"/>
    <property type="project" value="UniProtKB-KW"/>
</dbReference>
<comment type="caution">
    <text evidence="6">The sequence shown here is derived from an EMBL/GenBank/DDBJ whole genome shotgun (WGS) entry which is preliminary data.</text>
</comment>
<dbReference type="GO" id="GO:0004309">
    <property type="term" value="F:exopolyphosphatase activity"/>
    <property type="evidence" value="ECO:0007669"/>
    <property type="project" value="TreeGrafter"/>
</dbReference>
<dbReference type="Gene3D" id="3.10.310.20">
    <property type="entry name" value="DHHA2 domain"/>
    <property type="match status" value="1"/>
</dbReference>
<evidence type="ECO:0000259" key="5">
    <source>
        <dbReference type="SMART" id="SM01131"/>
    </source>
</evidence>
<dbReference type="InterPro" id="IPR004097">
    <property type="entry name" value="DHHA2"/>
</dbReference>
<evidence type="ECO:0000256" key="1">
    <source>
        <dbReference type="ARBA" id="ARBA00001936"/>
    </source>
</evidence>
<protein>
    <submittedName>
        <fullName evidence="6">Acidocalcisomal exopolyphosphatase</fullName>
    </submittedName>
</protein>
<keyword evidence="4" id="KW-0464">Manganese</keyword>
<dbReference type="GO" id="GO:0005737">
    <property type="term" value="C:cytoplasm"/>
    <property type="evidence" value="ECO:0007669"/>
    <property type="project" value="InterPro"/>
</dbReference>